<feature type="chain" id="PRO_5026961598" description="RHS repeat protein" evidence="1">
    <location>
        <begin position="25"/>
        <end position="73"/>
    </location>
</feature>
<keyword evidence="3" id="KW-1185">Reference proteome</keyword>
<dbReference type="Proteomes" id="UP000494363">
    <property type="component" value="Unassembled WGS sequence"/>
</dbReference>
<feature type="signal peptide" evidence="1">
    <location>
        <begin position="1"/>
        <end position="24"/>
    </location>
</feature>
<sequence length="73" mass="7541">MKEKAGRSARLVGTILLLTSAAAAFPASNASYTYDALGRLTKAVYSDGTKTSTVTYSYDAAGNRTSVVSTSPS</sequence>
<dbReference type="Gene3D" id="2.180.10.10">
    <property type="entry name" value="RHS repeat-associated core"/>
    <property type="match status" value="1"/>
</dbReference>
<dbReference type="Pfam" id="PF05593">
    <property type="entry name" value="RHS_repeat"/>
    <property type="match status" value="1"/>
</dbReference>
<evidence type="ECO:0000313" key="3">
    <source>
        <dbReference type="Proteomes" id="UP000494363"/>
    </source>
</evidence>
<evidence type="ECO:0000313" key="2">
    <source>
        <dbReference type="EMBL" id="CAB3769740.1"/>
    </source>
</evidence>
<dbReference type="EMBL" id="CADIKH010000042">
    <property type="protein sequence ID" value="CAB3769740.1"/>
    <property type="molecule type" value="Genomic_DNA"/>
</dbReference>
<dbReference type="RefSeq" id="WP_175231237.1">
    <property type="nucleotide sequence ID" value="NZ_CADIKH010000042.1"/>
</dbReference>
<keyword evidence="1" id="KW-0732">Signal</keyword>
<dbReference type="InterPro" id="IPR031325">
    <property type="entry name" value="RHS_repeat"/>
</dbReference>
<reference evidence="2 3" key="1">
    <citation type="submission" date="2020-04" db="EMBL/GenBank/DDBJ databases">
        <authorList>
            <person name="De Canck E."/>
        </authorList>
    </citation>
    <scope>NUCLEOTIDE SEQUENCE [LARGE SCALE GENOMIC DNA]</scope>
    <source>
        <strain evidence="2 3">LMG 29542</strain>
    </source>
</reference>
<proteinExistence type="predicted"/>
<dbReference type="AlphaFoldDB" id="A0A6J5ET69"/>
<evidence type="ECO:0008006" key="4">
    <source>
        <dbReference type="Google" id="ProtNLM"/>
    </source>
</evidence>
<evidence type="ECO:0000256" key="1">
    <source>
        <dbReference type="SAM" id="SignalP"/>
    </source>
</evidence>
<protein>
    <recommendedName>
        <fullName evidence="4">RHS repeat protein</fullName>
    </recommendedName>
</protein>
<accession>A0A6J5ET69</accession>
<organism evidence="2 3">
    <name type="scientific">Paraburkholderia humisilvae</name>
    <dbReference type="NCBI Taxonomy" id="627669"/>
    <lineage>
        <taxon>Bacteria</taxon>
        <taxon>Pseudomonadati</taxon>
        <taxon>Pseudomonadota</taxon>
        <taxon>Betaproteobacteria</taxon>
        <taxon>Burkholderiales</taxon>
        <taxon>Burkholderiaceae</taxon>
        <taxon>Paraburkholderia</taxon>
    </lineage>
</organism>
<gene>
    <name evidence="2" type="ORF">LMG29542_06199</name>
</gene>
<name>A0A6J5ET69_9BURK</name>